<reference evidence="2" key="1">
    <citation type="submission" date="2021-01" db="EMBL/GenBank/DDBJ databases">
        <title>A chromosome-scale assembly of European eel, Anguilla anguilla.</title>
        <authorList>
            <person name="Henkel C."/>
            <person name="Jong-Raadsen S.A."/>
            <person name="Dufour S."/>
            <person name="Weltzien F.-A."/>
            <person name="Palstra A.P."/>
            <person name="Pelster B."/>
            <person name="Spaink H.P."/>
            <person name="Van Den Thillart G.E."/>
            <person name="Jansen H."/>
            <person name="Zahm M."/>
            <person name="Klopp C."/>
            <person name="Cedric C."/>
            <person name="Louis A."/>
            <person name="Berthelot C."/>
            <person name="Parey E."/>
            <person name="Roest Crollius H."/>
            <person name="Montfort J."/>
            <person name="Robinson-Rechavi M."/>
            <person name="Bucao C."/>
            <person name="Bouchez O."/>
            <person name="Gislard M."/>
            <person name="Lluch J."/>
            <person name="Milhes M."/>
            <person name="Lampietro C."/>
            <person name="Lopez Roques C."/>
            <person name="Donnadieu C."/>
            <person name="Braasch I."/>
            <person name="Desvignes T."/>
            <person name="Postlethwait J."/>
            <person name="Bobe J."/>
            <person name="Guiguen Y."/>
            <person name="Dirks R."/>
        </authorList>
    </citation>
    <scope>NUCLEOTIDE SEQUENCE</scope>
    <source>
        <strain evidence="2">Tag_6206</strain>
        <tissue evidence="2">Liver</tissue>
    </source>
</reference>
<evidence type="ECO:0000313" key="2">
    <source>
        <dbReference type="EMBL" id="KAG5840851.1"/>
    </source>
</evidence>
<dbReference type="EMBL" id="JAFIRN010000010">
    <property type="protein sequence ID" value="KAG5840851.1"/>
    <property type="molecule type" value="Genomic_DNA"/>
</dbReference>
<protein>
    <submittedName>
        <fullName evidence="2">Uncharacterized protein</fullName>
    </submittedName>
</protein>
<proteinExistence type="predicted"/>
<feature type="region of interest" description="Disordered" evidence="1">
    <location>
        <begin position="75"/>
        <end position="98"/>
    </location>
</feature>
<accession>A0A9D3RSY4</accession>
<evidence type="ECO:0000256" key="1">
    <source>
        <dbReference type="SAM" id="MobiDB-lite"/>
    </source>
</evidence>
<comment type="caution">
    <text evidence="2">The sequence shown here is derived from an EMBL/GenBank/DDBJ whole genome shotgun (WGS) entry which is preliminary data.</text>
</comment>
<gene>
    <name evidence="2" type="ORF">ANANG_G00193050</name>
</gene>
<dbReference type="Proteomes" id="UP001044222">
    <property type="component" value="Chromosome 10"/>
</dbReference>
<dbReference type="AlphaFoldDB" id="A0A9D3RSY4"/>
<organism evidence="2 3">
    <name type="scientific">Anguilla anguilla</name>
    <name type="common">European freshwater eel</name>
    <name type="synonym">Muraena anguilla</name>
    <dbReference type="NCBI Taxonomy" id="7936"/>
    <lineage>
        <taxon>Eukaryota</taxon>
        <taxon>Metazoa</taxon>
        <taxon>Chordata</taxon>
        <taxon>Craniata</taxon>
        <taxon>Vertebrata</taxon>
        <taxon>Euteleostomi</taxon>
        <taxon>Actinopterygii</taxon>
        <taxon>Neopterygii</taxon>
        <taxon>Teleostei</taxon>
        <taxon>Anguilliformes</taxon>
        <taxon>Anguillidae</taxon>
        <taxon>Anguilla</taxon>
    </lineage>
</organism>
<feature type="region of interest" description="Disordered" evidence="1">
    <location>
        <begin position="1"/>
        <end position="22"/>
    </location>
</feature>
<sequence length="151" mass="16042">MAQSSNVTFLTSPRSSVCESSTRYQPFGYTGGSSPVFRRLRTSLATCARERPSSAIYPTSSAVRSSSRGAKISLYSQPNASKDTPARMQAAARAGAPASPAFLHSSGYGKPINMSEVSRTSNTSPMARLIAITAITLTKPEHRSIPALQVE</sequence>
<feature type="compositionally biased region" description="Low complexity" evidence="1">
    <location>
        <begin position="86"/>
        <end position="98"/>
    </location>
</feature>
<keyword evidence="3" id="KW-1185">Reference proteome</keyword>
<name>A0A9D3RSY4_ANGAN</name>
<evidence type="ECO:0000313" key="3">
    <source>
        <dbReference type="Proteomes" id="UP001044222"/>
    </source>
</evidence>